<reference evidence="2 3" key="1">
    <citation type="journal article" date="2023" name="Sci. Data">
        <title>Genome assembly of the Korean intertidal mud-creeper Batillaria attramentaria.</title>
        <authorList>
            <person name="Patra A.K."/>
            <person name="Ho P.T."/>
            <person name="Jun S."/>
            <person name="Lee S.J."/>
            <person name="Kim Y."/>
            <person name="Won Y.J."/>
        </authorList>
    </citation>
    <scope>NUCLEOTIDE SEQUENCE [LARGE SCALE GENOMIC DNA]</scope>
    <source>
        <strain evidence="2">Wonlab-2016</strain>
    </source>
</reference>
<accession>A0ABD0M9E4</accession>
<proteinExistence type="predicted"/>
<organism evidence="2 3">
    <name type="scientific">Batillaria attramentaria</name>
    <dbReference type="NCBI Taxonomy" id="370345"/>
    <lineage>
        <taxon>Eukaryota</taxon>
        <taxon>Metazoa</taxon>
        <taxon>Spiralia</taxon>
        <taxon>Lophotrochozoa</taxon>
        <taxon>Mollusca</taxon>
        <taxon>Gastropoda</taxon>
        <taxon>Caenogastropoda</taxon>
        <taxon>Sorbeoconcha</taxon>
        <taxon>Cerithioidea</taxon>
        <taxon>Batillariidae</taxon>
        <taxon>Batillaria</taxon>
    </lineage>
</organism>
<evidence type="ECO:0000313" key="3">
    <source>
        <dbReference type="Proteomes" id="UP001519460"/>
    </source>
</evidence>
<gene>
    <name evidence="2" type="ORF">BaRGS_00000606</name>
</gene>
<dbReference type="AlphaFoldDB" id="A0ABD0M9E4"/>
<sequence>MHSGYESLSGDGSGFEPPQENPGIQLIVRTDGDDPGDQAETARQTVKTRRQWRPLSAQWHAHHPPPLLLPALSQWYLSRLLLISLLTSAPVRGRCVGKHEEGMQRPAKRHDPLANCPQNLGDAFQTRAPEKSALALMPVSAGRADRSACIVMKCLATDFDQR</sequence>
<feature type="region of interest" description="Disordered" evidence="1">
    <location>
        <begin position="1"/>
        <end position="50"/>
    </location>
</feature>
<dbReference type="Proteomes" id="UP001519460">
    <property type="component" value="Unassembled WGS sequence"/>
</dbReference>
<dbReference type="EMBL" id="JACVVK020000002">
    <property type="protein sequence ID" value="KAK7508367.1"/>
    <property type="molecule type" value="Genomic_DNA"/>
</dbReference>
<comment type="caution">
    <text evidence="2">The sequence shown here is derived from an EMBL/GenBank/DDBJ whole genome shotgun (WGS) entry which is preliminary data.</text>
</comment>
<name>A0ABD0M9E4_9CAEN</name>
<feature type="non-terminal residue" evidence="2">
    <location>
        <position position="162"/>
    </location>
</feature>
<keyword evidence="3" id="KW-1185">Reference proteome</keyword>
<evidence type="ECO:0000256" key="1">
    <source>
        <dbReference type="SAM" id="MobiDB-lite"/>
    </source>
</evidence>
<evidence type="ECO:0000313" key="2">
    <source>
        <dbReference type="EMBL" id="KAK7508367.1"/>
    </source>
</evidence>
<protein>
    <submittedName>
        <fullName evidence="2">Uncharacterized protein</fullName>
    </submittedName>
</protein>